<keyword evidence="2" id="KW-0732">Signal</keyword>
<dbReference type="PANTHER" id="PTHR30203">
    <property type="entry name" value="OUTER MEMBRANE CATION EFFLUX PROTEIN"/>
    <property type="match status" value="1"/>
</dbReference>
<dbReference type="Pfam" id="PF02321">
    <property type="entry name" value="OEP"/>
    <property type="match status" value="1"/>
</dbReference>
<dbReference type="Gene3D" id="1.20.1600.10">
    <property type="entry name" value="Outer membrane efflux proteins (OEP)"/>
    <property type="match status" value="1"/>
</dbReference>
<keyword evidence="4" id="KW-1185">Reference proteome</keyword>
<accession>A0ABV0BMC5</accession>
<evidence type="ECO:0000313" key="4">
    <source>
        <dbReference type="Proteomes" id="UP001409291"/>
    </source>
</evidence>
<dbReference type="RefSeq" id="WP_346580462.1">
    <property type="nucleotide sequence ID" value="NZ_JBDJNQ010000001.1"/>
</dbReference>
<feature type="signal peptide" evidence="2">
    <location>
        <begin position="1"/>
        <end position="27"/>
    </location>
</feature>
<dbReference type="Proteomes" id="UP001409291">
    <property type="component" value="Unassembled WGS sequence"/>
</dbReference>
<evidence type="ECO:0000313" key="3">
    <source>
        <dbReference type="EMBL" id="MEN5375959.1"/>
    </source>
</evidence>
<dbReference type="InterPro" id="IPR010131">
    <property type="entry name" value="MdtP/NodT-like"/>
</dbReference>
<feature type="chain" id="PRO_5047339431" evidence="2">
    <location>
        <begin position="28"/>
        <end position="432"/>
    </location>
</feature>
<sequence>MLRLKNIRKKHFLLLYFTLVLSVITQAQINANIQKEITYPDFIKAVAQNNIAYAAEKLNINIAEANIEKSKIIPDPEFTAGVFNNDQHKMKMGYGYNIGLDWTLELGGKRKARVDLAKSESELSIYILQDYFRNLRADATVQYLTAIHHEQLMKLQFNSYETMDELAKSNSLRAKLGTITAIDAKQSKLEAKSIWNEAIQSIGNWKGSLNSLNLLMGSKHAELTQIALVNFSTFDRSFYLDDLIVHALSNRADLLYALQNKDVSEKMIRLTKVNRVLDLGITTGVTRNAEARNDLAPSPAFTSANFGISIPLKFSNHRKGELKEAFYTAQQAGLQHQEIELQVQTEVKQAFYNYEATQKQLQQFNSGILDDAKAILTGKLYSYKRGDSSLLEVLHAQRTYIEVQQNYYEILFNNAHALVILEQSAGIWDILF</sequence>
<comment type="similarity">
    <text evidence="1">Belongs to the outer membrane factor (OMF) (TC 1.B.17) family.</text>
</comment>
<reference evidence="3 4" key="1">
    <citation type="submission" date="2024-04" db="EMBL/GenBank/DDBJ databases">
        <title>WGS of bacteria from Torrens River.</title>
        <authorList>
            <person name="Wyrsch E.R."/>
            <person name="Drigo B."/>
        </authorList>
    </citation>
    <scope>NUCLEOTIDE SEQUENCE [LARGE SCALE GENOMIC DNA]</scope>
    <source>
        <strain evidence="3 4">TWI391</strain>
    </source>
</reference>
<dbReference type="EMBL" id="JBDJNQ010000001">
    <property type="protein sequence ID" value="MEN5375959.1"/>
    <property type="molecule type" value="Genomic_DNA"/>
</dbReference>
<gene>
    <name evidence="3" type="ORF">ABE541_01670</name>
</gene>
<proteinExistence type="inferred from homology"/>
<evidence type="ECO:0000256" key="1">
    <source>
        <dbReference type="ARBA" id="ARBA00007613"/>
    </source>
</evidence>
<organism evidence="3 4">
    <name type="scientific">Sphingobacterium kitahiroshimense</name>
    <dbReference type="NCBI Taxonomy" id="470446"/>
    <lineage>
        <taxon>Bacteria</taxon>
        <taxon>Pseudomonadati</taxon>
        <taxon>Bacteroidota</taxon>
        <taxon>Sphingobacteriia</taxon>
        <taxon>Sphingobacteriales</taxon>
        <taxon>Sphingobacteriaceae</taxon>
        <taxon>Sphingobacterium</taxon>
    </lineage>
</organism>
<evidence type="ECO:0000256" key="2">
    <source>
        <dbReference type="SAM" id="SignalP"/>
    </source>
</evidence>
<protein>
    <submittedName>
        <fullName evidence="3">TolC family protein</fullName>
    </submittedName>
</protein>
<dbReference type="SUPFAM" id="SSF56954">
    <property type="entry name" value="Outer membrane efflux proteins (OEP)"/>
    <property type="match status" value="1"/>
</dbReference>
<comment type="caution">
    <text evidence="3">The sequence shown here is derived from an EMBL/GenBank/DDBJ whole genome shotgun (WGS) entry which is preliminary data.</text>
</comment>
<dbReference type="PANTHER" id="PTHR30203:SF24">
    <property type="entry name" value="BLR4935 PROTEIN"/>
    <property type="match status" value="1"/>
</dbReference>
<name>A0ABV0BMC5_9SPHI</name>
<dbReference type="InterPro" id="IPR003423">
    <property type="entry name" value="OMP_efflux"/>
</dbReference>